<dbReference type="RefSeq" id="XP_005824324.1">
    <property type="nucleotide sequence ID" value="XM_005824267.1"/>
</dbReference>
<evidence type="ECO:0000313" key="4">
    <source>
        <dbReference type="EnsemblProtists" id="EKX37344"/>
    </source>
</evidence>
<evidence type="ECO:0000256" key="2">
    <source>
        <dbReference type="ARBA" id="ARBA00022737"/>
    </source>
</evidence>
<evidence type="ECO:0000256" key="1">
    <source>
        <dbReference type="ARBA" id="ARBA00005462"/>
    </source>
</evidence>
<dbReference type="OrthoDB" id="206755at2759"/>
<comment type="similarity">
    <text evidence="1">Belongs to the beta-catenin family.</text>
</comment>
<dbReference type="Proteomes" id="UP000011087">
    <property type="component" value="Unassembled WGS sequence"/>
</dbReference>
<dbReference type="Gene3D" id="1.25.10.10">
    <property type="entry name" value="Leucine-rich Repeat Variant"/>
    <property type="match status" value="1"/>
</dbReference>
<dbReference type="GeneID" id="17294140"/>
<accession>L1IN88</accession>
<dbReference type="SUPFAM" id="SSF48371">
    <property type="entry name" value="ARM repeat"/>
    <property type="match status" value="1"/>
</dbReference>
<evidence type="ECO:0000313" key="3">
    <source>
        <dbReference type="EMBL" id="EKX37344.1"/>
    </source>
</evidence>
<evidence type="ECO:0008006" key="6">
    <source>
        <dbReference type="Google" id="ProtNLM"/>
    </source>
</evidence>
<reference evidence="4" key="3">
    <citation type="submission" date="2016-03" db="UniProtKB">
        <authorList>
            <consortium name="EnsemblProtists"/>
        </authorList>
    </citation>
    <scope>IDENTIFICATION</scope>
</reference>
<organism evidence="3">
    <name type="scientific">Guillardia theta (strain CCMP2712)</name>
    <name type="common">Cryptophyte</name>
    <dbReference type="NCBI Taxonomy" id="905079"/>
    <lineage>
        <taxon>Eukaryota</taxon>
        <taxon>Cryptophyceae</taxon>
        <taxon>Pyrenomonadales</taxon>
        <taxon>Geminigeraceae</taxon>
        <taxon>Guillardia</taxon>
    </lineage>
</organism>
<dbReference type="PANTHER" id="PTHR47249:SF1">
    <property type="entry name" value="VACUOLAR PROTEIN 8"/>
    <property type="match status" value="1"/>
</dbReference>
<dbReference type="InterPro" id="IPR045156">
    <property type="entry name" value="Vac8"/>
</dbReference>
<dbReference type="PaxDb" id="55529-EKX37344"/>
<protein>
    <recommendedName>
        <fullName evidence="6">IBB domain-containing protein</fullName>
    </recommendedName>
</protein>
<dbReference type="PANTHER" id="PTHR47249">
    <property type="entry name" value="VACUOLAR PROTEIN 8"/>
    <property type="match status" value="1"/>
</dbReference>
<dbReference type="EnsemblProtists" id="EKX37344">
    <property type="protein sequence ID" value="EKX37344"/>
    <property type="gene ID" value="GUITHDRAFT_116458"/>
</dbReference>
<dbReference type="InterPro" id="IPR011989">
    <property type="entry name" value="ARM-like"/>
</dbReference>
<dbReference type="KEGG" id="gtt:GUITHDRAFT_116458"/>
<sequence>MPNKEEEFCTALRELSGEDPENAIFRLAEMMTESDDYQASGSCCFRTLVNLLGRFFLVKIQVPSMRFSGCARMEVCVPDDRPLGFRQQQPAAARASSRTMLVEMADNDDLPDDCRANVAWALGSLANESEENRRSIGSIPEAMNALVKVACCSSDEARERAAYSIAEVVRDNEENRVSLANTEGSIAALVHICATGSDPGKEQAAWALAMLAENSEDNCSSIVLTPFALEALLEMISSPESLPTDKLVSANALYAIAELARVARWALDQLLSDYDDEGAE</sequence>
<dbReference type="AlphaFoldDB" id="L1IN88"/>
<proteinExistence type="inferred from homology"/>
<dbReference type="GO" id="GO:0043495">
    <property type="term" value="F:protein-membrane adaptor activity"/>
    <property type="evidence" value="ECO:0007669"/>
    <property type="project" value="InterPro"/>
</dbReference>
<evidence type="ECO:0000313" key="5">
    <source>
        <dbReference type="Proteomes" id="UP000011087"/>
    </source>
</evidence>
<reference evidence="5" key="2">
    <citation type="submission" date="2012-11" db="EMBL/GenBank/DDBJ databases">
        <authorList>
            <person name="Kuo A."/>
            <person name="Curtis B.A."/>
            <person name="Tanifuji G."/>
            <person name="Burki F."/>
            <person name="Gruber A."/>
            <person name="Irimia M."/>
            <person name="Maruyama S."/>
            <person name="Arias M.C."/>
            <person name="Ball S.G."/>
            <person name="Gile G.H."/>
            <person name="Hirakawa Y."/>
            <person name="Hopkins J.F."/>
            <person name="Rensing S.A."/>
            <person name="Schmutz J."/>
            <person name="Symeonidi A."/>
            <person name="Elias M."/>
            <person name="Eveleigh R.J."/>
            <person name="Herman E.K."/>
            <person name="Klute M.J."/>
            <person name="Nakayama T."/>
            <person name="Obornik M."/>
            <person name="Reyes-Prieto A."/>
            <person name="Armbrust E.V."/>
            <person name="Aves S.J."/>
            <person name="Beiko R.G."/>
            <person name="Coutinho P."/>
            <person name="Dacks J.B."/>
            <person name="Durnford D.G."/>
            <person name="Fast N.M."/>
            <person name="Green B.R."/>
            <person name="Grisdale C."/>
            <person name="Hempe F."/>
            <person name="Henrissat B."/>
            <person name="Hoppner M.P."/>
            <person name="Ishida K.-I."/>
            <person name="Kim E."/>
            <person name="Koreny L."/>
            <person name="Kroth P.G."/>
            <person name="Liu Y."/>
            <person name="Malik S.-B."/>
            <person name="Maier U.G."/>
            <person name="McRose D."/>
            <person name="Mock T."/>
            <person name="Neilson J.A."/>
            <person name="Onodera N.T."/>
            <person name="Poole A.M."/>
            <person name="Pritham E.J."/>
            <person name="Richards T.A."/>
            <person name="Rocap G."/>
            <person name="Roy S.W."/>
            <person name="Sarai C."/>
            <person name="Schaack S."/>
            <person name="Shirato S."/>
            <person name="Slamovits C.H."/>
            <person name="Spencer D.F."/>
            <person name="Suzuki S."/>
            <person name="Worden A.Z."/>
            <person name="Zauner S."/>
            <person name="Barry K."/>
            <person name="Bell C."/>
            <person name="Bharti A.K."/>
            <person name="Crow J.A."/>
            <person name="Grimwood J."/>
            <person name="Kramer R."/>
            <person name="Lindquist E."/>
            <person name="Lucas S."/>
            <person name="Salamov A."/>
            <person name="McFadden G.I."/>
            <person name="Lane C.E."/>
            <person name="Keeling P.J."/>
            <person name="Gray M.W."/>
            <person name="Grigoriev I.V."/>
            <person name="Archibald J.M."/>
        </authorList>
    </citation>
    <scope>NUCLEOTIDE SEQUENCE</scope>
    <source>
        <strain evidence="5">CCMP2712</strain>
    </source>
</reference>
<dbReference type="EMBL" id="JH993060">
    <property type="protein sequence ID" value="EKX37344.1"/>
    <property type="molecule type" value="Genomic_DNA"/>
</dbReference>
<dbReference type="HOGENOM" id="CLU_995533_0_0_1"/>
<name>L1IN88_GUITC</name>
<reference evidence="3 5" key="1">
    <citation type="journal article" date="2012" name="Nature">
        <title>Algal genomes reveal evolutionary mosaicism and the fate of nucleomorphs.</title>
        <authorList>
            <consortium name="DOE Joint Genome Institute"/>
            <person name="Curtis B.A."/>
            <person name="Tanifuji G."/>
            <person name="Burki F."/>
            <person name="Gruber A."/>
            <person name="Irimia M."/>
            <person name="Maruyama S."/>
            <person name="Arias M.C."/>
            <person name="Ball S.G."/>
            <person name="Gile G.H."/>
            <person name="Hirakawa Y."/>
            <person name="Hopkins J.F."/>
            <person name="Kuo A."/>
            <person name="Rensing S.A."/>
            <person name="Schmutz J."/>
            <person name="Symeonidi A."/>
            <person name="Elias M."/>
            <person name="Eveleigh R.J."/>
            <person name="Herman E.K."/>
            <person name="Klute M.J."/>
            <person name="Nakayama T."/>
            <person name="Obornik M."/>
            <person name="Reyes-Prieto A."/>
            <person name="Armbrust E.V."/>
            <person name="Aves S.J."/>
            <person name="Beiko R.G."/>
            <person name="Coutinho P."/>
            <person name="Dacks J.B."/>
            <person name="Durnford D.G."/>
            <person name="Fast N.M."/>
            <person name="Green B.R."/>
            <person name="Grisdale C.J."/>
            <person name="Hempel F."/>
            <person name="Henrissat B."/>
            <person name="Hoppner M.P."/>
            <person name="Ishida K."/>
            <person name="Kim E."/>
            <person name="Koreny L."/>
            <person name="Kroth P.G."/>
            <person name="Liu Y."/>
            <person name="Malik S.B."/>
            <person name="Maier U.G."/>
            <person name="McRose D."/>
            <person name="Mock T."/>
            <person name="Neilson J.A."/>
            <person name="Onodera N.T."/>
            <person name="Poole A.M."/>
            <person name="Pritham E.J."/>
            <person name="Richards T.A."/>
            <person name="Rocap G."/>
            <person name="Roy S.W."/>
            <person name="Sarai C."/>
            <person name="Schaack S."/>
            <person name="Shirato S."/>
            <person name="Slamovits C.H."/>
            <person name="Spencer D.F."/>
            <person name="Suzuki S."/>
            <person name="Worden A.Z."/>
            <person name="Zauner S."/>
            <person name="Barry K."/>
            <person name="Bell C."/>
            <person name="Bharti A.K."/>
            <person name="Crow J.A."/>
            <person name="Grimwood J."/>
            <person name="Kramer R."/>
            <person name="Lindquist E."/>
            <person name="Lucas S."/>
            <person name="Salamov A."/>
            <person name="McFadden G.I."/>
            <person name="Lane C.E."/>
            <person name="Keeling P.J."/>
            <person name="Gray M.W."/>
            <person name="Grigoriev I.V."/>
            <person name="Archibald J.M."/>
        </authorList>
    </citation>
    <scope>NUCLEOTIDE SEQUENCE</scope>
    <source>
        <strain evidence="3 5">CCMP2712</strain>
    </source>
</reference>
<dbReference type="GO" id="GO:0071562">
    <property type="term" value="P:nucleus-vacuole junction assembly"/>
    <property type="evidence" value="ECO:0007669"/>
    <property type="project" value="InterPro"/>
</dbReference>
<keyword evidence="5" id="KW-1185">Reference proteome</keyword>
<dbReference type="InterPro" id="IPR016024">
    <property type="entry name" value="ARM-type_fold"/>
</dbReference>
<keyword evidence="2" id="KW-0677">Repeat</keyword>
<gene>
    <name evidence="3" type="ORF">GUITHDRAFT_116458</name>
</gene>